<dbReference type="EMBL" id="MLAK01001347">
    <property type="protein sequence ID" value="OHS94128.1"/>
    <property type="molecule type" value="Genomic_DNA"/>
</dbReference>
<dbReference type="AlphaFoldDB" id="A0A1J4J3V3"/>
<feature type="compositionally biased region" description="Low complexity" evidence="1">
    <location>
        <begin position="103"/>
        <end position="122"/>
    </location>
</feature>
<accession>A0A1J4J3V3</accession>
<evidence type="ECO:0000256" key="1">
    <source>
        <dbReference type="SAM" id="MobiDB-lite"/>
    </source>
</evidence>
<evidence type="ECO:0000313" key="2">
    <source>
        <dbReference type="EMBL" id="OHS94128.1"/>
    </source>
</evidence>
<reference evidence="2" key="1">
    <citation type="submission" date="2016-10" db="EMBL/GenBank/DDBJ databases">
        <authorList>
            <person name="Benchimol M."/>
            <person name="Almeida L.G."/>
            <person name="Vasconcelos A.T."/>
            <person name="Perreira-Neves A."/>
            <person name="Rosa I.A."/>
            <person name="Tasca T."/>
            <person name="Bogo M.R."/>
            <person name="de Souza W."/>
        </authorList>
    </citation>
    <scope>NUCLEOTIDE SEQUENCE [LARGE SCALE GENOMIC DNA]</scope>
    <source>
        <strain evidence="2">K</strain>
    </source>
</reference>
<gene>
    <name evidence="2" type="ORF">TRFO_39700</name>
</gene>
<organism evidence="2 3">
    <name type="scientific">Tritrichomonas foetus</name>
    <dbReference type="NCBI Taxonomy" id="1144522"/>
    <lineage>
        <taxon>Eukaryota</taxon>
        <taxon>Metamonada</taxon>
        <taxon>Parabasalia</taxon>
        <taxon>Tritrichomonadida</taxon>
        <taxon>Tritrichomonadidae</taxon>
        <taxon>Tritrichomonas</taxon>
    </lineage>
</organism>
<dbReference type="VEuPathDB" id="TrichDB:TRFO_39700"/>
<keyword evidence="3" id="KW-1185">Reference proteome</keyword>
<proteinExistence type="predicted"/>
<dbReference type="RefSeq" id="XP_068347265.1">
    <property type="nucleotide sequence ID" value="XM_068512792.1"/>
</dbReference>
<feature type="region of interest" description="Disordered" evidence="1">
    <location>
        <begin position="166"/>
        <end position="191"/>
    </location>
</feature>
<comment type="caution">
    <text evidence="2">The sequence shown here is derived from an EMBL/GenBank/DDBJ whole genome shotgun (WGS) entry which is preliminary data.</text>
</comment>
<sequence length="225" mass="24953">MFHSLDSPLSVNSSPVAFQDFSRTGYEENTLINDSGNSIIDFDIDFPRFNLYDDDINSILLPPVKEDLENITQTAIPSIPSPSLGMNNFTSMNNANGVAFQSFSPTQQMPSMPSVPSLPSISGSPMSGIQQQQKQKQQQLSSLIVSNNAFWLKSEMKKQLAKLITKTPPKTGDENGQAMLKKKSNKNTPNKDPIVLKPFLSVWTVELCVNQLKEYSIDLSQCESM</sequence>
<dbReference type="Proteomes" id="UP000179807">
    <property type="component" value="Unassembled WGS sequence"/>
</dbReference>
<dbReference type="GeneID" id="94847496"/>
<evidence type="ECO:0000313" key="3">
    <source>
        <dbReference type="Proteomes" id="UP000179807"/>
    </source>
</evidence>
<protein>
    <submittedName>
        <fullName evidence="2">Uncharacterized protein</fullName>
    </submittedName>
</protein>
<name>A0A1J4J3V3_9EUKA</name>
<feature type="region of interest" description="Disordered" evidence="1">
    <location>
        <begin position="103"/>
        <end position="135"/>
    </location>
</feature>